<dbReference type="Gene3D" id="3.40.50.1820">
    <property type="entry name" value="alpha/beta hydrolase"/>
    <property type="match status" value="1"/>
</dbReference>
<dbReference type="SUPFAM" id="SSF53474">
    <property type="entry name" value="alpha/beta-Hydrolases"/>
    <property type="match status" value="1"/>
</dbReference>
<gene>
    <name evidence="4" type="ORF">IFO69_10195</name>
</gene>
<sequence length="272" mass="31692">MKATNKLTIIPLLICFLFLSTSGWAQLQTIQFDSLYSTYLKEVRQIQVIFPKQNDPDSKDSLNVFYVLDGEWNTSLSETALDFLKYAQFVPTNTMIVSIPNKYKNEINRRERDFTPTQVKDYNESGGANNFLLILKKELVPYINEKYPTQKENNVLYGTSWGGLFAIYTYLHEPLLFKSYLTVEPVLKWDNGYINRIASEKLENIMSAKNTIWISSRDGKDFERMGIAEFDSLLTLKAPKELQWKVVTYPDETHFSTIWKGLYDGLKFIYKE</sequence>
<accession>A0ABR9AK78</accession>
<keyword evidence="3" id="KW-0732">Signal</keyword>
<dbReference type="PANTHER" id="PTHR40841">
    <property type="entry name" value="SIDEROPHORE TRIACETYLFUSARININE C ESTERASE"/>
    <property type="match status" value="1"/>
</dbReference>
<proteinExistence type="inferred from homology"/>
<dbReference type="Pfam" id="PF00756">
    <property type="entry name" value="Esterase"/>
    <property type="match status" value="1"/>
</dbReference>
<keyword evidence="5" id="KW-1185">Reference proteome</keyword>
<evidence type="ECO:0000313" key="4">
    <source>
        <dbReference type="EMBL" id="MBD8489115.1"/>
    </source>
</evidence>
<organism evidence="4 5">
    <name type="scientific">Echinicola arenosa</name>
    <dbReference type="NCBI Taxonomy" id="2774144"/>
    <lineage>
        <taxon>Bacteria</taxon>
        <taxon>Pseudomonadati</taxon>
        <taxon>Bacteroidota</taxon>
        <taxon>Cytophagia</taxon>
        <taxon>Cytophagales</taxon>
        <taxon>Cyclobacteriaceae</taxon>
        <taxon>Echinicola</taxon>
    </lineage>
</organism>
<feature type="chain" id="PRO_5046425924" evidence="3">
    <location>
        <begin position="26"/>
        <end position="272"/>
    </location>
</feature>
<dbReference type="Proteomes" id="UP000647133">
    <property type="component" value="Unassembled WGS sequence"/>
</dbReference>
<dbReference type="GO" id="GO:0016787">
    <property type="term" value="F:hydrolase activity"/>
    <property type="evidence" value="ECO:0007669"/>
    <property type="project" value="UniProtKB-KW"/>
</dbReference>
<dbReference type="EMBL" id="JACYTQ010000003">
    <property type="protein sequence ID" value="MBD8489115.1"/>
    <property type="molecule type" value="Genomic_DNA"/>
</dbReference>
<evidence type="ECO:0000256" key="1">
    <source>
        <dbReference type="ARBA" id="ARBA00005622"/>
    </source>
</evidence>
<dbReference type="RefSeq" id="WP_192010004.1">
    <property type="nucleotide sequence ID" value="NZ_JACYTQ010000003.1"/>
</dbReference>
<comment type="caution">
    <text evidence="4">The sequence shown here is derived from an EMBL/GenBank/DDBJ whole genome shotgun (WGS) entry which is preliminary data.</text>
</comment>
<dbReference type="InterPro" id="IPR000801">
    <property type="entry name" value="Esterase-like"/>
</dbReference>
<protein>
    <submittedName>
        <fullName evidence="4">Alpha/beta hydrolase</fullName>
    </submittedName>
</protein>
<evidence type="ECO:0000256" key="2">
    <source>
        <dbReference type="ARBA" id="ARBA00022801"/>
    </source>
</evidence>
<dbReference type="InterPro" id="IPR052558">
    <property type="entry name" value="Siderophore_Hydrolase_D"/>
</dbReference>
<dbReference type="InterPro" id="IPR029058">
    <property type="entry name" value="AB_hydrolase_fold"/>
</dbReference>
<name>A0ABR9AK78_9BACT</name>
<comment type="similarity">
    <text evidence="1">Belongs to the esterase D family.</text>
</comment>
<reference evidence="4 5" key="1">
    <citation type="submission" date="2020-09" db="EMBL/GenBank/DDBJ databases">
        <title>Echinicola sp. CAU 1574 isolated from sand of Sido Beach.</title>
        <authorList>
            <person name="Kim W."/>
        </authorList>
    </citation>
    <scope>NUCLEOTIDE SEQUENCE [LARGE SCALE GENOMIC DNA]</scope>
    <source>
        <strain evidence="4 5">CAU 1574</strain>
    </source>
</reference>
<evidence type="ECO:0000256" key="3">
    <source>
        <dbReference type="SAM" id="SignalP"/>
    </source>
</evidence>
<dbReference type="PANTHER" id="PTHR40841:SF2">
    <property type="entry name" value="SIDEROPHORE-DEGRADING ESTERASE (EUROFUNG)"/>
    <property type="match status" value="1"/>
</dbReference>
<keyword evidence="2 4" id="KW-0378">Hydrolase</keyword>
<feature type="signal peptide" evidence="3">
    <location>
        <begin position="1"/>
        <end position="25"/>
    </location>
</feature>
<evidence type="ECO:0000313" key="5">
    <source>
        <dbReference type="Proteomes" id="UP000647133"/>
    </source>
</evidence>